<keyword evidence="3" id="KW-1185">Reference proteome</keyword>
<sequence length="164" mass="17931">MENITNQQVGARIAAVRGEMKMTQAELASEMTARLGREIRPLTITRLEGGKRPIGVDELVAAAEVLRIKPADLLIDGSQNVGTVHIVGAYQRVIRASNQLELAVRQWITAKQDLIDVLDGEDGKYLDRLPMITRSEVASVRNWTVQEIIDGVPTGEGSDDDAEA</sequence>
<evidence type="ECO:0000313" key="2">
    <source>
        <dbReference type="EMBL" id="MCZ0727952.1"/>
    </source>
</evidence>
<organism evidence="2 3">
    <name type="scientific">Mycolicibacterium iranicum</name>
    <name type="common">Mycobacterium iranicum</name>
    <dbReference type="NCBI Taxonomy" id="912594"/>
    <lineage>
        <taxon>Bacteria</taxon>
        <taxon>Bacillati</taxon>
        <taxon>Actinomycetota</taxon>
        <taxon>Actinomycetes</taxon>
        <taxon>Mycobacteriales</taxon>
        <taxon>Mycobacteriaceae</taxon>
        <taxon>Mycolicibacterium</taxon>
    </lineage>
</organism>
<dbReference type="RefSeq" id="WP_268785756.1">
    <property type="nucleotide sequence ID" value="NZ_JAPQYE010000003.1"/>
</dbReference>
<dbReference type="CDD" id="cd00093">
    <property type="entry name" value="HTH_XRE"/>
    <property type="match status" value="1"/>
</dbReference>
<accession>A0ABT4HE23</accession>
<evidence type="ECO:0000259" key="1">
    <source>
        <dbReference type="PROSITE" id="PS50943"/>
    </source>
</evidence>
<dbReference type="PROSITE" id="PS50943">
    <property type="entry name" value="HTH_CROC1"/>
    <property type="match status" value="1"/>
</dbReference>
<dbReference type="SUPFAM" id="SSF47413">
    <property type="entry name" value="lambda repressor-like DNA-binding domains"/>
    <property type="match status" value="1"/>
</dbReference>
<proteinExistence type="predicted"/>
<dbReference type="InterPro" id="IPR010982">
    <property type="entry name" value="Lambda_DNA-bd_dom_sf"/>
</dbReference>
<feature type="domain" description="HTH cro/C1-type" evidence="1">
    <location>
        <begin position="13"/>
        <end position="73"/>
    </location>
</feature>
<dbReference type="Gene3D" id="1.10.260.40">
    <property type="entry name" value="lambda repressor-like DNA-binding domains"/>
    <property type="match status" value="1"/>
</dbReference>
<protein>
    <submittedName>
        <fullName evidence="2">Helix-turn-helix domain-containing protein</fullName>
    </submittedName>
</protein>
<comment type="caution">
    <text evidence="2">The sequence shown here is derived from an EMBL/GenBank/DDBJ whole genome shotgun (WGS) entry which is preliminary data.</text>
</comment>
<dbReference type="Proteomes" id="UP001084650">
    <property type="component" value="Unassembled WGS sequence"/>
</dbReference>
<dbReference type="EMBL" id="JAPQYE010000003">
    <property type="protein sequence ID" value="MCZ0727952.1"/>
    <property type="molecule type" value="Genomic_DNA"/>
</dbReference>
<dbReference type="InterPro" id="IPR001387">
    <property type="entry name" value="Cro/C1-type_HTH"/>
</dbReference>
<gene>
    <name evidence="2" type="ORF">OY187_07835</name>
</gene>
<reference evidence="2" key="1">
    <citation type="submission" date="2022-12" db="EMBL/GenBank/DDBJ databases">
        <title>Whole genome sequence of Mycolicibacterium iranicum strain SBH312.</title>
        <authorList>
            <person name="Jani J."/>
            <person name="Arifin Mustapha Z."/>
            <person name="Ahmed K."/>
            <person name="Kai Ling C."/>
        </authorList>
    </citation>
    <scope>NUCLEOTIDE SEQUENCE</scope>
    <source>
        <strain evidence="2">SBH312</strain>
    </source>
</reference>
<evidence type="ECO:0000313" key="3">
    <source>
        <dbReference type="Proteomes" id="UP001084650"/>
    </source>
</evidence>
<name>A0ABT4HE23_MYCIR</name>
<dbReference type="SMART" id="SM00530">
    <property type="entry name" value="HTH_XRE"/>
    <property type="match status" value="1"/>
</dbReference>